<feature type="domain" description="Protein kinase" evidence="17">
    <location>
        <begin position="1"/>
        <end position="267"/>
    </location>
</feature>
<dbReference type="SMART" id="SM00044">
    <property type="entry name" value="CYCc"/>
    <property type="match status" value="1"/>
</dbReference>
<name>A7SPS9_NEMVE</name>
<reference evidence="19 20" key="1">
    <citation type="journal article" date="2007" name="Science">
        <title>Sea anemone genome reveals ancestral eumetazoan gene repertoire and genomic organization.</title>
        <authorList>
            <person name="Putnam N.H."/>
            <person name="Srivastava M."/>
            <person name="Hellsten U."/>
            <person name="Dirks B."/>
            <person name="Chapman J."/>
            <person name="Salamov A."/>
            <person name="Terry A."/>
            <person name="Shapiro H."/>
            <person name="Lindquist E."/>
            <person name="Kapitonov V.V."/>
            <person name="Jurka J."/>
            <person name="Genikhovich G."/>
            <person name="Grigoriev I.V."/>
            <person name="Lucas S.M."/>
            <person name="Steele R.E."/>
            <person name="Finnerty J.R."/>
            <person name="Technau U."/>
            <person name="Martindale M.Q."/>
            <person name="Rokhsar D.S."/>
        </authorList>
    </citation>
    <scope>NUCLEOTIDE SEQUENCE [LARGE SCALE GENOMIC DNA]</scope>
    <source>
        <strain evidence="20">CH2 X CH6</strain>
    </source>
</reference>
<keyword evidence="4" id="KW-0812">Transmembrane</keyword>
<evidence type="ECO:0000256" key="3">
    <source>
        <dbReference type="ARBA" id="ARBA00012202"/>
    </source>
</evidence>
<dbReference type="KEGG" id="nve:5505602"/>
<dbReference type="FunFam" id="1.10.510.10:FF:000420">
    <property type="entry name" value="Guanylate cyclase"/>
    <property type="match status" value="1"/>
</dbReference>
<keyword evidence="12 14" id="KW-0456">Lyase</keyword>
<dbReference type="GO" id="GO:0007168">
    <property type="term" value="P:receptor guanylyl cyclase signaling pathway"/>
    <property type="evidence" value="ECO:0000318"/>
    <property type="project" value="GO_Central"/>
</dbReference>
<dbReference type="PROSITE" id="PS00452">
    <property type="entry name" value="GUANYLATE_CYCLASE_1"/>
    <property type="match status" value="1"/>
</dbReference>
<dbReference type="InterPro" id="IPR001054">
    <property type="entry name" value="A/G_cyclase"/>
</dbReference>
<dbReference type="InParanoid" id="A7SPS9"/>
<dbReference type="Gene3D" id="6.10.250.780">
    <property type="match status" value="1"/>
</dbReference>
<feature type="coiled-coil region" evidence="16">
    <location>
        <begin position="276"/>
        <end position="307"/>
    </location>
</feature>
<dbReference type="PhylomeDB" id="A7SPS9"/>
<dbReference type="Pfam" id="PF00211">
    <property type="entry name" value="Guanylate_cyc"/>
    <property type="match status" value="1"/>
</dbReference>
<dbReference type="PROSITE" id="PS50125">
    <property type="entry name" value="GUANYLATE_CYCLASE_2"/>
    <property type="match status" value="1"/>
</dbReference>
<dbReference type="SUPFAM" id="SSF56112">
    <property type="entry name" value="Protein kinase-like (PK-like)"/>
    <property type="match status" value="1"/>
</dbReference>
<dbReference type="FunFam" id="3.30.70.1230:FF:000004">
    <property type="entry name" value="Guanylate cyclase"/>
    <property type="match status" value="1"/>
</dbReference>
<comment type="similarity">
    <text evidence="14">Belongs to the adenylyl cyclase class-4/guanylyl cyclase family.</text>
</comment>
<evidence type="ECO:0000256" key="2">
    <source>
        <dbReference type="ARBA" id="ARBA00004479"/>
    </source>
</evidence>
<keyword evidence="6" id="KW-0547">Nucleotide-binding</keyword>
<keyword evidence="10" id="KW-0675">Receptor</keyword>
<comment type="catalytic activity">
    <reaction evidence="1 15">
        <text>GTP = 3',5'-cyclic GMP + diphosphate</text>
        <dbReference type="Rhea" id="RHEA:13665"/>
        <dbReference type="ChEBI" id="CHEBI:33019"/>
        <dbReference type="ChEBI" id="CHEBI:37565"/>
        <dbReference type="ChEBI" id="CHEBI:57746"/>
        <dbReference type="EC" id="4.6.1.2"/>
    </reaction>
</comment>
<evidence type="ECO:0000313" key="20">
    <source>
        <dbReference type="Proteomes" id="UP000001593"/>
    </source>
</evidence>
<dbReference type="eggNOG" id="KOG1023">
    <property type="taxonomic scope" value="Eukaryota"/>
</dbReference>
<dbReference type="Gene3D" id="3.30.70.1230">
    <property type="entry name" value="Nucleotide cyclase"/>
    <property type="match status" value="1"/>
</dbReference>
<dbReference type="InterPro" id="IPR001245">
    <property type="entry name" value="Ser-Thr/Tyr_kinase_cat_dom"/>
</dbReference>
<evidence type="ECO:0000256" key="16">
    <source>
        <dbReference type="SAM" id="Coils"/>
    </source>
</evidence>
<evidence type="ECO:0000256" key="5">
    <source>
        <dbReference type="ARBA" id="ARBA00022729"/>
    </source>
</evidence>
<evidence type="ECO:0000256" key="4">
    <source>
        <dbReference type="ARBA" id="ARBA00022692"/>
    </source>
</evidence>
<dbReference type="AlphaFoldDB" id="A7SPS9"/>
<feature type="non-terminal residue" evidence="19">
    <location>
        <position position="1"/>
    </location>
</feature>
<proteinExistence type="inferred from homology"/>
<evidence type="ECO:0000256" key="7">
    <source>
        <dbReference type="ARBA" id="ARBA00022989"/>
    </source>
</evidence>
<evidence type="ECO:0000256" key="11">
    <source>
        <dbReference type="ARBA" id="ARBA00023180"/>
    </source>
</evidence>
<dbReference type="PROSITE" id="PS50011">
    <property type="entry name" value="PROTEIN_KINASE_DOM"/>
    <property type="match status" value="1"/>
</dbReference>
<evidence type="ECO:0000256" key="6">
    <source>
        <dbReference type="ARBA" id="ARBA00022741"/>
    </source>
</evidence>
<keyword evidence="16" id="KW-0175">Coiled coil</keyword>
<dbReference type="GO" id="GO:0004672">
    <property type="term" value="F:protein kinase activity"/>
    <property type="evidence" value="ECO:0007669"/>
    <property type="project" value="InterPro"/>
</dbReference>
<evidence type="ECO:0000256" key="10">
    <source>
        <dbReference type="ARBA" id="ARBA00023170"/>
    </source>
</evidence>
<dbReference type="GO" id="GO:0005525">
    <property type="term" value="F:GTP binding"/>
    <property type="evidence" value="ECO:0007669"/>
    <property type="project" value="UniProtKB-KW"/>
</dbReference>
<dbReference type="InterPro" id="IPR050401">
    <property type="entry name" value="Cyclic_nucleotide_synthase"/>
</dbReference>
<evidence type="ECO:0000313" key="19">
    <source>
        <dbReference type="EMBL" id="EDO34275.1"/>
    </source>
</evidence>
<keyword evidence="20" id="KW-1185">Reference proteome</keyword>
<dbReference type="EC" id="4.6.1.2" evidence="3 15"/>
<dbReference type="Gene3D" id="1.10.510.10">
    <property type="entry name" value="Transferase(Phosphotransferase) domain 1"/>
    <property type="match status" value="1"/>
</dbReference>
<dbReference type="GO" id="GO:0006182">
    <property type="term" value="P:cGMP biosynthetic process"/>
    <property type="evidence" value="ECO:0000318"/>
    <property type="project" value="GO_Central"/>
</dbReference>
<dbReference type="OMA" id="WESICGR"/>
<keyword evidence="8" id="KW-0342">GTP-binding</keyword>
<dbReference type="HOGENOM" id="CLU_001072_11_2_1"/>
<dbReference type="CDD" id="cd07302">
    <property type="entry name" value="CHD"/>
    <property type="match status" value="1"/>
</dbReference>
<keyword evidence="5" id="KW-0732">Signal</keyword>
<keyword evidence="7" id="KW-1133">Transmembrane helix</keyword>
<dbReference type="SUPFAM" id="SSF55073">
    <property type="entry name" value="Nucleotide cyclase"/>
    <property type="match status" value="1"/>
</dbReference>
<dbReference type="GO" id="GO:0035556">
    <property type="term" value="P:intracellular signal transduction"/>
    <property type="evidence" value="ECO:0007669"/>
    <property type="project" value="InterPro"/>
</dbReference>
<feature type="domain" description="Guanylate cyclase" evidence="18">
    <location>
        <begin position="339"/>
        <end position="469"/>
    </location>
</feature>
<evidence type="ECO:0000259" key="18">
    <source>
        <dbReference type="PROSITE" id="PS50125"/>
    </source>
</evidence>
<protein>
    <recommendedName>
        <fullName evidence="3 15">Guanylate cyclase</fullName>
        <ecNumber evidence="3 15">4.6.1.2</ecNumber>
    </recommendedName>
</protein>
<dbReference type="InterPro" id="IPR011009">
    <property type="entry name" value="Kinase-like_dom_sf"/>
</dbReference>
<keyword evidence="11" id="KW-0325">Glycoprotein</keyword>
<dbReference type="OrthoDB" id="1890790at2759"/>
<keyword evidence="9" id="KW-0472">Membrane</keyword>
<accession>A7SPS9</accession>
<evidence type="ECO:0000256" key="1">
    <source>
        <dbReference type="ARBA" id="ARBA00001436"/>
    </source>
</evidence>
<dbReference type="CDD" id="cd14042">
    <property type="entry name" value="PK_GC-A_B"/>
    <property type="match status" value="1"/>
</dbReference>
<evidence type="ECO:0000256" key="12">
    <source>
        <dbReference type="ARBA" id="ARBA00023239"/>
    </source>
</evidence>
<gene>
    <name evidence="19" type="ORF">NEMVEDRAFT_v1g40000</name>
</gene>
<feature type="non-terminal residue" evidence="19">
    <location>
        <position position="518"/>
    </location>
</feature>
<dbReference type="PANTHER" id="PTHR11920:SF335">
    <property type="entry name" value="GUANYLATE CYCLASE"/>
    <property type="match status" value="1"/>
</dbReference>
<dbReference type="STRING" id="45351.A7SPS9"/>
<dbReference type="EMBL" id="DS469737">
    <property type="protein sequence ID" value="EDO34275.1"/>
    <property type="molecule type" value="Genomic_DNA"/>
</dbReference>
<dbReference type="InterPro" id="IPR018297">
    <property type="entry name" value="A/G_cyclase_CS"/>
</dbReference>
<evidence type="ECO:0000256" key="14">
    <source>
        <dbReference type="RuleBase" id="RU000405"/>
    </source>
</evidence>
<keyword evidence="13 15" id="KW-0141">cGMP biosynthesis</keyword>
<dbReference type="PANTHER" id="PTHR11920">
    <property type="entry name" value="GUANYLYL CYCLASE"/>
    <property type="match status" value="1"/>
</dbReference>
<sequence>NINQRQIFTTVGIYKSNMVAIKRINKRQIELTREIKYEMKLMRTVRHENLVTFTGACVEPPNICILLQYCPKGSLQDILENEDIKLDSMFVNSLLTDIVKGMAYLHSTEIRSHGRLKSPNCVVDGRWVLKITDYGLNKFKSNQDISEEEGEYAMYYRKLWTAPELLRAADPRPRGTQKGDVYSFGIIVQELLTRSGPFDLSYYTNEPSDIIEKVTRVESPPFRPKLSTIVLEGPTVAGIVDLAKWCWEENPDHRPDFEEIRKTVRKLPMGKQSNIMDNMVNLLEKYANNLESLVEERTSQLADEKRKTENLLNRMLPPSVAKDLVHGKQVTAENFDEVSIFFSDIVGFTSLSSESTPLQVVDLLNDLYTLFDEIINNYDVYKVETIGDAYMVVSGLPIRNGHQHAGEIATMALHMLREIDSFKIRHRPNDKLKLRIGIHSGSCVAGVVGKKMPRYCLFGDTVNTASRMESNGEALKIHISPSTKRILDELGGYHIQKRGKVFLKGKGTWITYWLVGSD</sequence>
<dbReference type="GO" id="GO:0005886">
    <property type="term" value="C:plasma membrane"/>
    <property type="evidence" value="ECO:0000318"/>
    <property type="project" value="GO_Central"/>
</dbReference>
<dbReference type="Pfam" id="PF07714">
    <property type="entry name" value="PK_Tyr_Ser-Thr"/>
    <property type="match status" value="1"/>
</dbReference>
<organism evidence="19 20">
    <name type="scientific">Nematostella vectensis</name>
    <name type="common">Starlet sea anemone</name>
    <dbReference type="NCBI Taxonomy" id="45351"/>
    <lineage>
        <taxon>Eukaryota</taxon>
        <taxon>Metazoa</taxon>
        <taxon>Cnidaria</taxon>
        <taxon>Anthozoa</taxon>
        <taxon>Hexacorallia</taxon>
        <taxon>Actiniaria</taxon>
        <taxon>Edwardsiidae</taxon>
        <taxon>Nematostella</taxon>
    </lineage>
</organism>
<comment type="subcellular location">
    <subcellularLocation>
        <location evidence="2">Membrane</location>
        <topology evidence="2">Single-pass type I membrane protein</topology>
    </subcellularLocation>
</comment>
<evidence type="ECO:0000259" key="17">
    <source>
        <dbReference type="PROSITE" id="PS50011"/>
    </source>
</evidence>
<dbReference type="InterPro" id="IPR000719">
    <property type="entry name" value="Prot_kinase_dom"/>
</dbReference>
<dbReference type="GO" id="GO:0005524">
    <property type="term" value="F:ATP binding"/>
    <property type="evidence" value="ECO:0007669"/>
    <property type="project" value="InterPro"/>
</dbReference>
<evidence type="ECO:0000256" key="8">
    <source>
        <dbReference type="ARBA" id="ARBA00023134"/>
    </source>
</evidence>
<dbReference type="GO" id="GO:0004383">
    <property type="term" value="F:guanylate cyclase activity"/>
    <property type="evidence" value="ECO:0000318"/>
    <property type="project" value="GO_Central"/>
</dbReference>
<dbReference type="GO" id="GO:0001653">
    <property type="term" value="F:peptide receptor activity"/>
    <property type="evidence" value="ECO:0000318"/>
    <property type="project" value="GO_Central"/>
</dbReference>
<dbReference type="InterPro" id="IPR029787">
    <property type="entry name" value="Nucleotide_cyclase"/>
</dbReference>
<evidence type="ECO:0000256" key="13">
    <source>
        <dbReference type="ARBA" id="ARBA00023293"/>
    </source>
</evidence>
<evidence type="ECO:0000256" key="15">
    <source>
        <dbReference type="RuleBase" id="RU003431"/>
    </source>
</evidence>
<dbReference type="Proteomes" id="UP000001593">
    <property type="component" value="Unassembled WGS sequence"/>
</dbReference>
<evidence type="ECO:0000256" key="9">
    <source>
        <dbReference type="ARBA" id="ARBA00023136"/>
    </source>
</evidence>